<dbReference type="Pfam" id="PF00528">
    <property type="entry name" value="BPD_transp_1"/>
    <property type="match status" value="1"/>
</dbReference>
<dbReference type="EMBL" id="JACQXR010000016">
    <property type="protein sequence ID" value="MBI4725913.1"/>
    <property type="molecule type" value="Genomic_DNA"/>
</dbReference>
<dbReference type="NCBIfam" id="TIGR00974">
    <property type="entry name" value="3a0107s02c"/>
    <property type="match status" value="1"/>
</dbReference>
<feature type="transmembrane region" description="Helical" evidence="8">
    <location>
        <begin position="131"/>
        <end position="151"/>
    </location>
</feature>
<evidence type="ECO:0000256" key="5">
    <source>
        <dbReference type="ARBA" id="ARBA00022692"/>
    </source>
</evidence>
<comment type="similarity">
    <text evidence="2 8">Belongs to the binding-protein-dependent transport system permease family. CysTW subfamily.</text>
</comment>
<keyword evidence="3" id="KW-0813">Transport</keyword>
<evidence type="ECO:0000256" key="7">
    <source>
        <dbReference type="ARBA" id="ARBA00023136"/>
    </source>
</evidence>
<feature type="transmembrane region" description="Helical" evidence="8">
    <location>
        <begin position="60"/>
        <end position="89"/>
    </location>
</feature>
<evidence type="ECO:0000256" key="8">
    <source>
        <dbReference type="RuleBase" id="RU363043"/>
    </source>
</evidence>
<evidence type="ECO:0000256" key="3">
    <source>
        <dbReference type="ARBA" id="ARBA00022448"/>
    </source>
</evidence>
<feature type="transmembrane region" description="Helical" evidence="8">
    <location>
        <begin position="101"/>
        <end position="125"/>
    </location>
</feature>
<protein>
    <recommendedName>
        <fullName evidence="8">Phosphate transport system permease protein PstA</fullName>
    </recommendedName>
</protein>
<evidence type="ECO:0000259" key="9">
    <source>
        <dbReference type="PROSITE" id="PS50928"/>
    </source>
</evidence>
<dbReference type="PROSITE" id="PS50928">
    <property type="entry name" value="ABC_TM1"/>
    <property type="match status" value="1"/>
</dbReference>
<keyword evidence="5 8" id="KW-0812">Transmembrane</keyword>
<evidence type="ECO:0000256" key="1">
    <source>
        <dbReference type="ARBA" id="ARBA00004651"/>
    </source>
</evidence>
<comment type="caution">
    <text evidence="10">The sequence shown here is derived from an EMBL/GenBank/DDBJ whole genome shotgun (WGS) entry which is preliminary data.</text>
</comment>
<keyword evidence="4 8" id="KW-1003">Cell membrane</keyword>
<evidence type="ECO:0000256" key="2">
    <source>
        <dbReference type="ARBA" id="ARBA00007069"/>
    </source>
</evidence>
<feature type="domain" description="ABC transmembrane type-1" evidence="9">
    <location>
        <begin position="64"/>
        <end position="266"/>
    </location>
</feature>
<comment type="subcellular location">
    <subcellularLocation>
        <location evidence="1 8">Cell membrane</location>
        <topology evidence="1 8">Multi-pass membrane protein</topology>
    </subcellularLocation>
</comment>
<reference evidence="10" key="1">
    <citation type="submission" date="2020-07" db="EMBL/GenBank/DDBJ databases">
        <title>Huge and variable diversity of episymbiotic CPR bacteria and DPANN archaea in groundwater ecosystems.</title>
        <authorList>
            <person name="He C.Y."/>
            <person name="Keren R."/>
            <person name="Whittaker M."/>
            <person name="Farag I.F."/>
            <person name="Doudna J."/>
            <person name="Cate J.H.D."/>
            <person name="Banfield J.F."/>
        </authorList>
    </citation>
    <scope>NUCLEOTIDE SEQUENCE</scope>
    <source>
        <strain evidence="10">NC_groundwater_1520_Pr4_B-0.1um_53_5</strain>
    </source>
</reference>
<evidence type="ECO:0000313" key="11">
    <source>
        <dbReference type="Proteomes" id="UP000736328"/>
    </source>
</evidence>
<gene>
    <name evidence="10" type="primary">pstA</name>
    <name evidence="10" type="ORF">HY768_01580</name>
</gene>
<keyword evidence="7 8" id="KW-0472">Membrane</keyword>
<dbReference type="GO" id="GO:0005886">
    <property type="term" value="C:plasma membrane"/>
    <property type="evidence" value="ECO:0007669"/>
    <property type="project" value="UniProtKB-SubCell"/>
</dbReference>
<dbReference type="InterPro" id="IPR035906">
    <property type="entry name" value="MetI-like_sf"/>
</dbReference>
<dbReference type="GO" id="GO:0005315">
    <property type="term" value="F:phosphate transmembrane transporter activity"/>
    <property type="evidence" value="ECO:0007669"/>
    <property type="project" value="InterPro"/>
</dbReference>
<dbReference type="AlphaFoldDB" id="A0A933MJF4"/>
<dbReference type="InterPro" id="IPR005672">
    <property type="entry name" value="Phosphate_PstA"/>
</dbReference>
<evidence type="ECO:0000256" key="6">
    <source>
        <dbReference type="ARBA" id="ARBA00022989"/>
    </source>
</evidence>
<organism evidence="10 11">
    <name type="scientific">candidate division TA06 bacterium</name>
    <dbReference type="NCBI Taxonomy" id="2250710"/>
    <lineage>
        <taxon>Bacteria</taxon>
        <taxon>Bacteria division TA06</taxon>
    </lineage>
</organism>
<evidence type="ECO:0000256" key="4">
    <source>
        <dbReference type="ARBA" id="ARBA00022475"/>
    </source>
</evidence>
<keyword evidence="6 8" id="KW-1133">Transmembrane helix</keyword>
<sequence length="278" mass="29535">MKLDPKHTQQAAVAVLGSATLLTLTALVFIIVFVLEKGLPVLNWAFLTGAPQDMGRAGGIFPAIVGSVALTLLAVILAAPLGVGTAVYLTEYTRESRLTAVIRFGADCLAGIPSIIFGLFGFILFVTILQMGWSLLAGALTLALMILPTIIRTTEEAIKAVPLSYREVSYSLGATRWQTVRKVILPNALPGILTGIMLGVGRSLGETAAVIFTAGASLRIPASVFDSVRTMAVHFYLLAREGISVENAYGTAAALIIAVLSVNLLAYWMMNRMIAKRT</sequence>
<dbReference type="Proteomes" id="UP000736328">
    <property type="component" value="Unassembled WGS sequence"/>
</dbReference>
<feature type="transmembrane region" description="Helical" evidence="8">
    <location>
        <begin position="12"/>
        <end position="35"/>
    </location>
</feature>
<dbReference type="Gene3D" id="1.10.3720.10">
    <property type="entry name" value="MetI-like"/>
    <property type="match status" value="1"/>
</dbReference>
<name>A0A933MJF4_UNCT6</name>
<evidence type="ECO:0000313" key="10">
    <source>
        <dbReference type="EMBL" id="MBI4725913.1"/>
    </source>
</evidence>
<dbReference type="SUPFAM" id="SSF161098">
    <property type="entry name" value="MetI-like"/>
    <property type="match status" value="1"/>
</dbReference>
<dbReference type="CDD" id="cd06261">
    <property type="entry name" value="TM_PBP2"/>
    <property type="match status" value="1"/>
</dbReference>
<dbReference type="GO" id="GO:0035435">
    <property type="term" value="P:phosphate ion transmembrane transport"/>
    <property type="evidence" value="ECO:0007669"/>
    <property type="project" value="InterPro"/>
</dbReference>
<comment type="caution">
    <text evidence="8">Lacks conserved residue(s) required for the propagation of feature annotation.</text>
</comment>
<dbReference type="InterPro" id="IPR000515">
    <property type="entry name" value="MetI-like"/>
</dbReference>
<proteinExistence type="inferred from homology"/>
<feature type="transmembrane region" description="Helical" evidence="8">
    <location>
        <begin position="248"/>
        <end position="270"/>
    </location>
</feature>
<dbReference type="PANTHER" id="PTHR43470">
    <property type="entry name" value="PHOSPHATE TRANSPORT SYSTEM PERMEASE PROTEIN PSTA-RELATED"/>
    <property type="match status" value="1"/>
</dbReference>
<dbReference type="PANTHER" id="PTHR43470:SF3">
    <property type="entry name" value="PHOSPHATE TRANSPORT SYSTEM PERMEASE PROTEIN PSTA-RELATED"/>
    <property type="match status" value="1"/>
</dbReference>
<accession>A0A933MJF4</accession>